<dbReference type="AlphaFoldDB" id="A0AAJ7E7K3"/>
<proteinExistence type="inferred from homology"/>
<evidence type="ECO:0000256" key="2">
    <source>
        <dbReference type="ARBA" id="ARBA00022676"/>
    </source>
</evidence>
<protein>
    <recommendedName>
        <fullName evidence="5">UDP-glucuronosyltransferase</fullName>
        <ecNumber evidence="5">2.4.1.17</ecNumber>
    </recommendedName>
</protein>
<keyword evidence="2 4" id="KW-0328">Glycosyltransferase</keyword>
<dbReference type="GeneID" id="106116705"/>
<dbReference type="InterPro" id="IPR002213">
    <property type="entry name" value="UDP_glucos_trans"/>
</dbReference>
<organism evidence="6">
    <name type="scientific">Papilio xuthus</name>
    <name type="common">Asian swallowtail butterfly</name>
    <dbReference type="NCBI Taxonomy" id="66420"/>
    <lineage>
        <taxon>Eukaryota</taxon>
        <taxon>Metazoa</taxon>
        <taxon>Ecdysozoa</taxon>
        <taxon>Arthropoda</taxon>
        <taxon>Hexapoda</taxon>
        <taxon>Insecta</taxon>
        <taxon>Pterygota</taxon>
        <taxon>Neoptera</taxon>
        <taxon>Endopterygota</taxon>
        <taxon>Lepidoptera</taxon>
        <taxon>Glossata</taxon>
        <taxon>Ditrysia</taxon>
        <taxon>Papilionoidea</taxon>
        <taxon>Papilionidae</taxon>
        <taxon>Papilioninae</taxon>
        <taxon>Papilio</taxon>
    </lineage>
</organism>
<dbReference type="Pfam" id="PF00201">
    <property type="entry name" value="UDPGT"/>
    <property type="match status" value="1"/>
</dbReference>
<evidence type="ECO:0000256" key="4">
    <source>
        <dbReference type="RuleBase" id="RU003718"/>
    </source>
</evidence>
<keyword evidence="5" id="KW-0812">Transmembrane</keyword>
<dbReference type="Gene3D" id="3.40.50.2000">
    <property type="entry name" value="Glycogen Phosphorylase B"/>
    <property type="match status" value="1"/>
</dbReference>
<accession>A0AAJ7E7K3</accession>
<feature type="transmembrane region" description="Helical" evidence="5">
    <location>
        <begin position="491"/>
        <end position="513"/>
    </location>
</feature>
<gene>
    <name evidence="6" type="primary">LOC106116705</name>
</gene>
<dbReference type="PANTHER" id="PTHR48043:SF159">
    <property type="entry name" value="EG:EG0003.4 PROTEIN-RELATED"/>
    <property type="match status" value="1"/>
</dbReference>
<dbReference type="GO" id="GO:0016020">
    <property type="term" value="C:membrane"/>
    <property type="evidence" value="ECO:0007669"/>
    <property type="project" value="UniProtKB-SubCell"/>
</dbReference>
<reference evidence="6" key="1">
    <citation type="submission" date="2025-08" db="UniProtKB">
        <authorList>
            <consortium name="RefSeq"/>
        </authorList>
    </citation>
    <scope>IDENTIFICATION</scope>
</reference>
<dbReference type="CDD" id="cd03784">
    <property type="entry name" value="GT1_Gtf-like"/>
    <property type="match status" value="1"/>
</dbReference>
<dbReference type="FunFam" id="3.40.50.2000:FF:000050">
    <property type="entry name" value="UDP-glucuronosyltransferase"/>
    <property type="match status" value="1"/>
</dbReference>
<dbReference type="PANTHER" id="PTHR48043">
    <property type="entry name" value="EG:EG0003.4 PROTEIN-RELATED"/>
    <property type="match status" value="1"/>
</dbReference>
<keyword evidence="5" id="KW-1133">Transmembrane helix</keyword>
<dbReference type="RefSeq" id="XP_013166096.1">
    <property type="nucleotide sequence ID" value="XM_013310642.1"/>
</dbReference>
<name>A0AAJ7E7K3_PAPXU</name>
<evidence type="ECO:0000256" key="5">
    <source>
        <dbReference type="RuleBase" id="RU362059"/>
    </source>
</evidence>
<dbReference type="PROSITE" id="PS00375">
    <property type="entry name" value="UDPGT"/>
    <property type="match status" value="1"/>
</dbReference>
<dbReference type="Proteomes" id="UP000694872">
    <property type="component" value="Unplaced"/>
</dbReference>
<keyword evidence="5" id="KW-0472">Membrane</keyword>
<comment type="subcellular location">
    <subcellularLocation>
        <location evidence="5">Membrane</location>
        <topology evidence="5">Single-pass membrane protein</topology>
    </subcellularLocation>
</comment>
<sequence>MLINRLTIFISLLVLIANSEGLRVLVFFPMFSKSHSILGQGVVSRLLEAGHEVVHVTSYPRSKPEPRLKEVDVSSIAERLREEMKHSTSDNPFALRNLVGKGNIGDSVLFLYFTYDLHRRVLEEKLVVDLLSDTKEHFDAVVIEWFFNDVIAGIAPLFKCPLIWFGSTEAHWQVLQIMDEIPNPAYNVDIFSISRSPLTFWERTMELWMIVKKSLMMNLVVVPFERSLYNSVFPSIASKRGVTVPSYDEAIYNGSLLFLNSHPSIGTPFKLPQNAKYIAGYHINKDVSPLPKNLQILMDNAKDGVIYFSMGSNLLSSDMSETMRDSLLKIFGELKQTIIWKFESDLPNVPSNVHLVKWAPQASILSHPNLKLFITHGGQLSTTEAIHFGVPVVGIPVMADQHVNMRSVEIKGFGLVVTLAEDMAPRVKIAIEEILENPSYMQKAKEVSGMFHDRILPPGKELVHWVEYVVRTRGASHLRSPALGVPLYQKLYLDFIIVLITILYLLVKIINVLRRKYSASKPKKIKKN</sequence>
<dbReference type="GO" id="GO:0015020">
    <property type="term" value="F:glucuronosyltransferase activity"/>
    <property type="evidence" value="ECO:0007669"/>
    <property type="project" value="UniProtKB-EC"/>
</dbReference>
<dbReference type="SUPFAM" id="SSF53756">
    <property type="entry name" value="UDP-Glycosyltransferase/glycogen phosphorylase"/>
    <property type="match status" value="1"/>
</dbReference>
<dbReference type="EC" id="2.4.1.17" evidence="5"/>
<evidence type="ECO:0000256" key="1">
    <source>
        <dbReference type="ARBA" id="ARBA00009995"/>
    </source>
</evidence>
<dbReference type="InterPro" id="IPR035595">
    <property type="entry name" value="UDP_glycos_trans_CS"/>
</dbReference>
<dbReference type="InterPro" id="IPR050271">
    <property type="entry name" value="UDP-glycosyltransferase"/>
</dbReference>
<comment type="similarity">
    <text evidence="1 4">Belongs to the UDP-glycosyltransferase family.</text>
</comment>
<keyword evidence="3 4" id="KW-0808">Transferase</keyword>
<evidence type="ECO:0000313" key="6">
    <source>
        <dbReference type="RefSeq" id="XP_013166096.1"/>
    </source>
</evidence>
<dbReference type="KEGG" id="pxu:106116705"/>
<evidence type="ECO:0000256" key="3">
    <source>
        <dbReference type="ARBA" id="ARBA00022679"/>
    </source>
</evidence>
<comment type="catalytic activity">
    <reaction evidence="5">
        <text>glucuronate acceptor + UDP-alpha-D-glucuronate = acceptor beta-D-glucuronoside + UDP + H(+)</text>
        <dbReference type="Rhea" id="RHEA:21032"/>
        <dbReference type="ChEBI" id="CHEBI:15378"/>
        <dbReference type="ChEBI" id="CHEBI:58052"/>
        <dbReference type="ChEBI" id="CHEBI:58223"/>
        <dbReference type="ChEBI" id="CHEBI:132367"/>
        <dbReference type="ChEBI" id="CHEBI:132368"/>
        <dbReference type="EC" id="2.4.1.17"/>
    </reaction>
</comment>